<protein>
    <submittedName>
        <fullName evidence="3">Uncharacterized protein LOC136080129</fullName>
    </submittedName>
</protein>
<dbReference type="GeneID" id="136080129"/>
<dbReference type="RefSeq" id="XP_065652811.1">
    <property type="nucleotide sequence ID" value="XM_065796739.1"/>
</dbReference>
<dbReference type="PANTHER" id="PTHR22954:SF3">
    <property type="entry name" value="PROTEIN CBG08539"/>
    <property type="match status" value="1"/>
</dbReference>
<proteinExistence type="predicted"/>
<keyword evidence="2" id="KW-1185">Reference proteome</keyword>
<evidence type="ECO:0000313" key="2">
    <source>
        <dbReference type="Proteomes" id="UP001652625"/>
    </source>
</evidence>
<sequence length="347" mass="40634">MSSIQAKQLIEQTEVENQFHYLSDLKDTLNEKYNKVIQLDEEIFLLIENEDEFENELESSTEFNLTFKNEISKISKQLKKFDLKTDCNSTLSSFKNKTVKLPVLKLDNFDGEPKKWTSFLENFDNVINANNDLSVIQKMTYLRNLLRGPALSSISGLSLSNENYKIALDILKKRYDNKQNMISSHMKKLLSLERVHNLNKIDRLRCLLDSIEIQIRSLENLKITSEMYGPLLIPIILQKIPEGLNLIINRQIDNNSTWDVMTVINILKKDIRAREQVSLNLNNGDISYTAETFFTSNNNYKEPNHNRNPQYKFNNNIKEKSYFDRKSPTNFQQFVKCIFCDKPHRSQ</sequence>
<evidence type="ECO:0000313" key="3">
    <source>
        <dbReference type="RefSeq" id="XP_065652811.1"/>
    </source>
</evidence>
<organism evidence="2 3">
    <name type="scientific">Hydra vulgaris</name>
    <name type="common">Hydra</name>
    <name type="synonym">Hydra attenuata</name>
    <dbReference type="NCBI Taxonomy" id="6087"/>
    <lineage>
        <taxon>Eukaryota</taxon>
        <taxon>Metazoa</taxon>
        <taxon>Cnidaria</taxon>
        <taxon>Hydrozoa</taxon>
        <taxon>Hydroidolina</taxon>
        <taxon>Anthoathecata</taxon>
        <taxon>Aplanulata</taxon>
        <taxon>Hydridae</taxon>
        <taxon>Hydra</taxon>
    </lineage>
</organism>
<name>A0ABM4BUF1_HYDVU</name>
<evidence type="ECO:0000256" key="1">
    <source>
        <dbReference type="SAM" id="Coils"/>
    </source>
</evidence>
<keyword evidence="1" id="KW-0175">Coiled coil</keyword>
<dbReference type="Proteomes" id="UP001652625">
    <property type="component" value="Chromosome 05"/>
</dbReference>
<reference evidence="3" key="1">
    <citation type="submission" date="2025-08" db="UniProtKB">
        <authorList>
            <consortium name="RefSeq"/>
        </authorList>
    </citation>
    <scope>IDENTIFICATION</scope>
</reference>
<dbReference type="Pfam" id="PF03564">
    <property type="entry name" value="DUF1759"/>
    <property type="match status" value="1"/>
</dbReference>
<dbReference type="PANTHER" id="PTHR22954">
    <property type="entry name" value="RETROVIRAL PROTEASE-RELATED"/>
    <property type="match status" value="1"/>
</dbReference>
<dbReference type="InterPro" id="IPR005312">
    <property type="entry name" value="DUF1759"/>
</dbReference>
<accession>A0ABM4BUF1</accession>
<feature type="coiled-coil region" evidence="1">
    <location>
        <begin position="161"/>
        <end position="221"/>
    </location>
</feature>
<gene>
    <name evidence="3" type="primary">LOC136080129</name>
</gene>